<protein>
    <submittedName>
        <fullName evidence="1">Uncharacterized protein</fullName>
    </submittedName>
</protein>
<dbReference type="EMBL" id="JEMG01000001">
    <property type="protein sequence ID" value="EYC52887.1"/>
    <property type="molecule type" value="Genomic_DNA"/>
</dbReference>
<evidence type="ECO:0000313" key="1">
    <source>
        <dbReference type="EMBL" id="EYC52887.1"/>
    </source>
</evidence>
<dbReference type="AlphaFoldDB" id="A0A016XMS7"/>
<gene>
    <name evidence="1" type="ORF">AZ34_11780</name>
</gene>
<organism evidence="1 2">
    <name type="scientific">Hylemonella gracilis str. Niagara R</name>
    <dbReference type="NCBI Taxonomy" id="1458275"/>
    <lineage>
        <taxon>Bacteria</taxon>
        <taxon>Pseudomonadati</taxon>
        <taxon>Pseudomonadota</taxon>
        <taxon>Betaproteobacteria</taxon>
        <taxon>Burkholderiales</taxon>
        <taxon>Comamonadaceae</taxon>
        <taxon>Hylemonella</taxon>
    </lineage>
</organism>
<sequence length="191" mass="21961">MLKSLQQDVAYLNSIRAEVDKNTELLLKQDYRVEIKLGEPLDLVDVMKKAEKKVGGVFPIGPALAMQALRNEKTVPVLQLKMPREMLVDTSFDTQAPQLGDISFDLTNDINDYQRRVRRINLTIHRLLYSDFQNGIALKFQEDLLTDIKYHNSQVDDLSKLDMVKLKNRINTEIQRLAERRKALTSSIAGY</sequence>
<evidence type="ECO:0000313" key="2">
    <source>
        <dbReference type="Proteomes" id="UP000023268"/>
    </source>
</evidence>
<name>A0A016XMS7_9BURK</name>
<reference evidence="1 2" key="1">
    <citation type="submission" date="2014-02" db="EMBL/GenBank/DDBJ databases">
        <title>Draft Genome of Hylemonella gracilis isolated from the Niagara River.</title>
        <authorList>
            <person name="Pawlowski D.R."/>
            <person name="Koudelka G.B."/>
        </authorList>
    </citation>
    <scope>NUCLEOTIDE SEQUENCE [LARGE SCALE GENOMIC DNA]</scope>
    <source>
        <strain evidence="1 2">Niagara R</strain>
    </source>
</reference>
<proteinExistence type="predicted"/>
<comment type="caution">
    <text evidence="1">The sequence shown here is derived from an EMBL/GenBank/DDBJ whole genome shotgun (WGS) entry which is preliminary data.</text>
</comment>
<dbReference type="Proteomes" id="UP000023268">
    <property type="component" value="Unassembled WGS sequence"/>
</dbReference>
<accession>A0A016XMS7</accession>